<sequence length="395" mass="45729">MFDSLPTREEEQEEVENDVPKKLSALSCEECKSKPSKYKCPGCSFHSCSLPCVKLHKARTGCNGKRNITHFVPLSHFDDNILLSDYNMLEEVKRVVESAHRMRTQLGLHKKFKLPHHLRSLQSAAWSRRTKLLFLPSGMSRRQNNQSQYDKSKLLINMYNAIRKKYIYWTIEWHFHSTNVILHDHEVNENASFCSILEKHLKPGPWNHQLRQFCEQQLDSLKLFIRPKGPTSPLKELDMKAPIGQQFADIIILEYPIVYVFSPYQVSNFEVNKNVNHNNESNQSQEDVPFREEVVEYQNNNTAYEKASNESSDKPILEEETLTKHSHPENKEAKLSKDIAFDSDQDLMDFYDALMAQMNPDDLLGLDKFAKNTANYTDLIGSCGLFPELEEGELA</sequence>
<keyword evidence="3" id="KW-0597">Phosphoprotein</keyword>
<dbReference type="Pfam" id="PF25790">
    <property type="entry name" value="BCD1"/>
    <property type="match status" value="1"/>
</dbReference>
<keyword evidence="2" id="KW-0690">Ribosome biogenesis</keyword>
<dbReference type="GO" id="GO:0070761">
    <property type="term" value="C:pre-snoRNP complex"/>
    <property type="evidence" value="ECO:0007669"/>
    <property type="project" value="TreeGrafter"/>
</dbReference>
<evidence type="ECO:0000313" key="16">
    <source>
        <dbReference type="Proteomes" id="UP000289738"/>
    </source>
</evidence>
<dbReference type="Pfam" id="PF04438">
    <property type="entry name" value="zf-HIT"/>
    <property type="match status" value="1"/>
</dbReference>
<keyword evidence="7" id="KW-0832">Ubl conjugation</keyword>
<dbReference type="GO" id="GO:0000492">
    <property type="term" value="P:box C/D snoRNP assembly"/>
    <property type="evidence" value="ECO:0007669"/>
    <property type="project" value="TreeGrafter"/>
</dbReference>
<dbReference type="SUPFAM" id="SSF144232">
    <property type="entry name" value="HIT/MYND zinc finger-like"/>
    <property type="match status" value="1"/>
</dbReference>
<evidence type="ECO:0000256" key="7">
    <source>
        <dbReference type="ARBA" id="ARBA00022843"/>
    </source>
</evidence>
<dbReference type="PROSITE" id="PS51083">
    <property type="entry name" value="ZF_HIT"/>
    <property type="match status" value="1"/>
</dbReference>
<evidence type="ECO:0000256" key="2">
    <source>
        <dbReference type="ARBA" id="ARBA00022517"/>
    </source>
</evidence>
<evidence type="ECO:0000256" key="1">
    <source>
        <dbReference type="ARBA" id="ARBA00022499"/>
    </source>
</evidence>
<dbReference type="Gene3D" id="3.30.60.190">
    <property type="match status" value="1"/>
</dbReference>
<protein>
    <recommendedName>
        <fullName evidence="11">Box C/D snoRNA protein 1</fullName>
    </recommendedName>
    <alternativeName>
        <fullName evidence="12">Zinc finger HIT domain-containing protein 6</fullName>
    </alternativeName>
</protein>
<proteinExistence type="inferred from homology"/>
<evidence type="ECO:0000256" key="8">
    <source>
        <dbReference type="ARBA" id="ARBA00049598"/>
    </source>
</evidence>
<keyword evidence="4" id="KW-0479">Metal-binding</keyword>
<dbReference type="GO" id="GO:0048254">
    <property type="term" value="P:snoRNA localization"/>
    <property type="evidence" value="ECO:0007669"/>
    <property type="project" value="TreeGrafter"/>
</dbReference>
<evidence type="ECO:0000256" key="10">
    <source>
        <dbReference type="ARBA" id="ARBA00061949"/>
    </source>
</evidence>
<keyword evidence="1" id="KW-1017">Isopeptide bond</keyword>
<evidence type="ECO:0000256" key="11">
    <source>
        <dbReference type="ARBA" id="ARBA00068630"/>
    </source>
</evidence>
<evidence type="ECO:0000256" key="6">
    <source>
        <dbReference type="ARBA" id="ARBA00022833"/>
    </source>
</evidence>
<dbReference type="InterPro" id="IPR057721">
    <property type="entry name" value="BCD1_alpha/beta"/>
</dbReference>
<evidence type="ECO:0000259" key="14">
    <source>
        <dbReference type="PROSITE" id="PS51083"/>
    </source>
</evidence>
<dbReference type="InterPro" id="IPR051639">
    <property type="entry name" value="BCD1"/>
</dbReference>
<evidence type="ECO:0000256" key="5">
    <source>
        <dbReference type="ARBA" id="ARBA00022771"/>
    </source>
</evidence>
<gene>
    <name evidence="15" type="ORF">Ahy_A05g023884</name>
</gene>
<organism evidence="15 16">
    <name type="scientific">Arachis hypogaea</name>
    <name type="common">Peanut</name>
    <dbReference type="NCBI Taxonomy" id="3818"/>
    <lineage>
        <taxon>Eukaryota</taxon>
        <taxon>Viridiplantae</taxon>
        <taxon>Streptophyta</taxon>
        <taxon>Embryophyta</taxon>
        <taxon>Tracheophyta</taxon>
        <taxon>Spermatophyta</taxon>
        <taxon>Magnoliopsida</taxon>
        <taxon>eudicotyledons</taxon>
        <taxon>Gunneridae</taxon>
        <taxon>Pentapetalae</taxon>
        <taxon>rosids</taxon>
        <taxon>fabids</taxon>
        <taxon>Fabales</taxon>
        <taxon>Fabaceae</taxon>
        <taxon>Papilionoideae</taxon>
        <taxon>50 kb inversion clade</taxon>
        <taxon>dalbergioids sensu lato</taxon>
        <taxon>Dalbergieae</taxon>
        <taxon>Pterocarpus clade</taxon>
        <taxon>Arachis</taxon>
    </lineage>
</organism>
<feature type="domain" description="HIT-type" evidence="14">
    <location>
        <begin position="28"/>
        <end position="62"/>
    </location>
</feature>
<dbReference type="Proteomes" id="UP000289738">
    <property type="component" value="Chromosome A05"/>
</dbReference>
<accession>A0A445D4T5</accession>
<evidence type="ECO:0000256" key="13">
    <source>
        <dbReference type="PROSITE-ProRule" id="PRU00453"/>
    </source>
</evidence>
<dbReference type="PANTHER" id="PTHR13483:SF3">
    <property type="entry name" value="BOX C_D SNORNA PROTEIN 1"/>
    <property type="match status" value="1"/>
</dbReference>
<evidence type="ECO:0000256" key="4">
    <source>
        <dbReference type="ARBA" id="ARBA00022723"/>
    </source>
</evidence>
<evidence type="ECO:0000256" key="12">
    <source>
        <dbReference type="ARBA" id="ARBA00077531"/>
    </source>
</evidence>
<dbReference type="STRING" id="3818.A0A445D4T5"/>
<comment type="function">
    <text evidence="8">Required for box C/D snoRNAs accumulation involved in snoRNA processing, snoRNA transport to the nucleolus and ribosome biogenesis.</text>
</comment>
<evidence type="ECO:0000313" key="15">
    <source>
        <dbReference type="EMBL" id="RYR58225.1"/>
    </source>
</evidence>
<dbReference type="PANTHER" id="PTHR13483">
    <property type="entry name" value="BOX C_D SNORNA PROTEIN 1-RELATED"/>
    <property type="match status" value="1"/>
</dbReference>
<keyword evidence="5 13" id="KW-0863">Zinc-finger</keyword>
<evidence type="ECO:0000256" key="9">
    <source>
        <dbReference type="ARBA" id="ARBA00049654"/>
    </source>
</evidence>
<dbReference type="AlphaFoldDB" id="A0A445D4T5"/>
<keyword evidence="16" id="KW-1185">Reference proteome</keyword>
<dbReference type="EMBL" id="SDMP01000005">
    <property type="protein sequence ID" value="RYR58225.1"/>
    <property type="molecule type" value="Genomic_DNA"/>
</dbReference>
<dbReference type="InterPro" id="IPR007529">
    <property type="entry name" value="Znf_HIT"/>
</dbReference>
<dbReference type="GO" id="GO:0008270">
    <property type="term" value="F:zinc ion binding"/>
    <property type="evidence" value="ECO:0007669"/>
    <property type="project" value="UniProtKB-UniRule"/>
</dbReference>
<keyword evidence="6" id="KW-0862">Zinc</keyword>
<evidence type="ECO:0000256" key="3">
    <source>
        <dbReference type="ARBA" id="ARBA00022553"/>
    </source>
</evidence>
<comment type="caution">
    <text evidence="15">The sequence shown here is derived from an EMBL/GenBank/DDBJ whole genome shotgun (WGS) entry which is preliminary data.</text>
</comment>
<name>A0A445D4T5_ARAHY</name>
<dbReference type="GO" id="GO:0005634">
    <property type="term" value="C:nucleus"/>
    <property type="evidence" value="ECO:0007669"/>
    <property type="project" value="TreeGrafter"/>
</dbReference>
<comment type="similarity">
    <text evidence="9">Belongs to the BCD1 family.</text>
</comment>
<dbReference type="FunFam" id="3.30.60.190:FF:000001">
    <property type="entry name" value="box C/D snoRNA protein 1"/>
    <property type="match status" value="1"/>
</dbReference>
<comment type="subunit">
    <text evidence="10">Interacts with FBL, SNU13, NOP58, NUFIP1, RUVBL1, RUVBL2 and TAF9. Interacts (via HIT-type zinc finger) with the RUVBL1/RUVBL2 complex in the presence of ADP.</text>
</comment>
<reference evidence="15 16" key="1">
    <citation type="submission" date="2019-01" db="EMBL/GenBank/DDBJ databases">
        <title>Sequencing of cultivated peanut Arachis hypogaea provides insights into genome evolution and oil improvement.</title>
        <authorList>
            <person name="Chen X."/>
        </authorList>
    </citation>
    <scope>NUCLEOTIDE SEQUENCE [LARGE SCALE GENOMIC DNA]</scope>
    <source>
        <strain evidence="16">cv. Fuhuasheng</strain>
        <tissue evidence="15">Leaves</tissue>
    </source>
</reference>
<dbReference type="CDD" id="cd23023">
    <property type="entry name" value="zf-HIT_BCD1"/>
    <property type="match status" value="1"/>
</dbReference>
<dbReference type="GO" id="GO:0000463">
    <property type="term" value="P:maturation of LSU-rRNA from tricistronic rRNA transcript (SSU-rRNA, 5.8S rRNA, LSU-rRNA)"/>
    <property type="evidence" value="ECO:0007669"/>
    <property type="project" value="TreeGrafter"/>
</dbReference>